<dbReference type="GO" id="GO:0007166">
    <property type="term" value="P:cell surface receptor signaling pathway"/>
    <property type="evidence" value="ECO:0007669"/>
    <property type="project" value="InterPro"/>
</dbReference>
<feature type="compositionally biased region" description="Acidic residues" evidence="1">
    <location>
        <begin position="542"/>
        <end position="556"/>
    </location>
</feature>
<dbReference type="EMBL" id="JH711798">
    <property type="protein sequence ID" value="EIW51880.1"/>
    <property type="molecule type" value="Genomic_DNA"/>
</dbReference>
<feature type="compositionally biased region" description="Acidic residues" evidence="1">
    <location>
        <begin position="577"/>
        <end position="592"/>
    </location>
</feature>
<evidence type="ECO:0000313" key="3">
    <source>
        <dbReference type="Proteomes" id="UP000054317"/>
    </source>
</evidence>
<name>R7S849_TRAVS</name>
<reference evidence="3" key="1">
    <citation type="journal article" date="2012" name="Science">
        <title>The Paleozoic origin of enzymatic lignin decomposition reconstructed from 31 fungal genomes.</title>
        <authorList>
            <person name="Floudas D."/>
            <person name="Binder M."/>
            <person name="Riley R."/>
            <person name="Barry K."/>
            <person name="Blanchette R.A."/>
            <person name="Henrissat B."/>
            <person name="Martinez A.T."/>
            <person name="Otillar R."/>
            <person name="Spatafora J.W."/>
            <person name="Yadav J.S."/>
            <person name="Aerts A."/>
            <person name="Benoit I."/>
            <person name="Boyd A."/>
            <person name="Carlson A."/>
            <person name="Copeland A."/>
            <person name="Coutinho P.M."/>
            <person name="de Vries R.P."/>
            <person name="Ferreira P."/>
            <person name="Findley K."/>
            <person name="Foster B."/>
            <person name="Gaskell J."/>
            <person name="Glotzer D."/>
            <person name="Gorecki P."/>
            <person name="Heitman J."/>
            <person name="Hesse C."/>
            <person name="Hori C."/>
            <person name="Igarashi K."/>
            <person name="Jurgens J.A."/>
            <person name="Kallen N."/>
            <person name="Kersten P."/>
            <person name="Kohler A."/>
            <person name="Kuees U."/>
            <person name="Kumar T.K.A."/>
            <person name="Kuo A."/>
            <person name="LaButti K."/>
            <person name="Larrondo L.F."/>
            <person name="Lindquist E."/>
            <person name="Ling A."/>
            <person name="Lombard V."/>
            <person name="Lucas S."/>
            <person name="Lundell T."/>
            <person name="Martin R."/>
            <person name="McLaughlin D.J."/>
            <person name="Morgenstern I."/>
            <person name="Morin E."/>
            <person name="Murat C."/>
            <person name="Nagy L.G."/>
            <person name="Nolan M."/>
            <person name="Ohm R.A."/>
            <person name="Patyshakuliyeva A."/>
            <person name="Rokas A."/>
            <person name="Ruiz-Duenas F.J."/>
            <person name="Sabat G."/>
            <person name="Salamov A."/>
            <person name="Samejima M."/>
            <person name="Schmutz J."/>
            <person name="Slot J.C."/>
            <person name="St John F."/>
            <person name="Stenlid J."/>
            <person name="Sun H."/>
            <person name="Sun S."/>
            <person name="Syed K."/>
            <person name="Tsang A."/>
            <person name="Wiebenga A."/>
            <person name="Young D."/>
            <person name="Pisabarro A."/>
            <person name="Eastwood D.C."/>
            <person name="Martin F."/>
            <person name="Cullen D."/>
            <person name="Grigoriev I.V."/>
            <person name="Hibbett D.S."/>
        </authorList>
    </citation>
    <scope>NUCLEOTIDE SEQUENCE [LARGE SCALE GENOMIC DNA]</scope>
    <source>
        <strain evidence="3">FP-101664</strain>
    </source>
</reference>
<dbReference type="Gene3D" id="1.20.930.20">
    <property type="entry name" value="Adaptor protein Cbl, N-terminal domain"/>
    <property type="match status" value="1"/>
</dbReference>
<keyword evidence="3" id="KW-1185">Reference proteome</keyword>
<dbReference type="RefSeq" id="XP_008045409.1">
    <property type="nucleotide sequence ID" value="XM_008047218.1"/>
</dbReference>
<dbReference type="Proteomes" id="UP000054317">
    <property type="component" value="Unassembled WGS sequence"/>
</dbReference>
<feature type="region of interest" description="Disordered" evidence="1">
    <location>
        <begin position="523"/>
        <end position="613"/>
    </location>
</feature>
<evidence type="ECO:0000313" key="2">
    <source>
        <dbReference type="EMBL" id="EIW51880.1"/>
    </source>
</evidence>
<dbReference type="AlphaFoldDB" id="R7S849"/>
<dbReference type="GeneID" id="19417364"/>
<dbReference type="KEGG" id="tvs:TRAVEDRAFT_54299"/>
<dbReference type="InterPro" id="IPR059179">
    <property type="entry name" value="MLKL-like_MCAfunc"/>
</dbReference>
<evidence type="ECO:0000256" key="1">
    <source>
        <dbReference type="SAM" id="MobiDB-lite"/>
    </source>
</evidence>
<sequence>MKLLDVSITALELAKPVTAKIPIPGLNTAVECALSIAKKAKEIEDTRDDCRALAERAATSVLAIYQQLKNGGGGMEVEEHVTTFLHNLLDIENLMARRLRARKRDRFWLALNCGKIAQEVKTLTTKLEDSHRNFMIQAALSIQDTLASGNLRMLQYMDDSARVGGIVVRDTREIRDGITHLAQHVSGSATFDGNFRLFAHENLVLLDSEPIVDSGKLHHGMTGWNGDERTLVNAVSLSQTGRVFRHRAVVEAAGNLTGTQVVVYEYPNRGSQLFVEAVNLAKQSRRHPNLLAMLGYSRPGDPDQAAYIVMEGRDFYQSFDMADWFDIPESDLDGMRIEFELGTGGGQKRWQRYQFSCIPVNTTLLIRQRVCALDGFDAASRMMRALPDLSVLQGQYAHIGIALYREYFTETTITMSAHATEQVYPPLWFFVLQFDGNDGSAHDCNVPSGFWSSEKYPTSVPAGIIFDSTPQSEPVQGVKAPLFTSTQVLGDLVFTTETKMATDVLQLGEDELLAYREVQESHYSTSDTHASNSDDSGGDSVATDDSDEDDAEDSDTESLASGSRNDDHVLGVNYESPESDYEDATDTGDDSAEEYHSAEEDEATGLACGECPS</sequence>
<proteinExistence type="predicted"/>
<dbReference type="CDD" id="cd21037">
    <property type="entry name" value="MLKL_NTD"/>
    <property type="match status" value="1"/>
</dbReference>
<feature type="compositionally biased region" description="Polar residues" evidence="1">
    <location>
        <begin position="523"/>
        <end position="535"/>
    </location>
</feature>
<protein>
    <submittedName>
        <fullName evidence="2">Uncharacterized protein</fullName>
    </submittedName>
</protein>
<dbReference type="InterPro" id="IPR036537">
    <property type="entry name" value="Adaptor_Cbl_N_dom_sf"/>
</dbReference>
<organism evidence="2 3">
    <name type="scientific">Trametes versicolor (strain FP-101664)</name>
    <name type="common">White-rot fungus</name>
    <name type="synonym">Coriolus versicolor</name>
    <dbReference type="NCBI Taxonomy" id="717944"/>
    <lineage>
        <taxon>Eukaryota</taxon>
        <taxon>Fungi</taxon>
        <taxon>Dikarya</taxon>
        <taxon>Basidiomycota</taxon>
        <taxon>Agaricomycotina</taxon>
        <taxon>Agaricomycetes</taxon>
        <taxon>Polyporales</taxon>
        <taxon>Polyporaceae</taxon>
        <taxon>Trametes</taxon>
    </lineage>
</organism>
<accession>R7S849</accession>
<gene>
    <name evidence="2" type="ORF">TRAVEDRAFT_54299</name>
</gene>